<comment type="pathway">
    <text evidence="4">Cofactor biosynthesis; (R)-pantothenate biosynthesis; (R)-pantoate from 3-methyl-2-oxobutanoate: step 2/2.</text>
</comment>
<dbReference type="Pfam" id="PF02558">
    <property type="entry name" value="ApbA"/>
    <property type="match status" value="1"/>
</dbReference>
<dbReference type="Gene3D" id="1.10.1040.10">
    <property type="entry name" value="N-(1-d-carboxylethyl)-l-norvaline Dehydrogenase, domain 2"/>
    <property type="match status" value="1"/>
</dbReference>
<reference evidence="8" key="1">
    <citation type="journal article" date="2019" name="Int. J. Syst. Evol. Microbiol.">
        <title>The Global Catalogue of Microorganisms (GCM) 10K type strain sequencing project: providing services to taxonomists for standard genome sequencing and annotation.</title>
        <authorList>
            <consortium name="The Broad Institute Genomics Platform"/>
            <consortium name="The Broad Institute Genome Sequencing Center for Infectious Disease"/>
            <person name="Wu L."/>
            <person name="Ma J."/>
        </authorList>
    </citation>
    <scope>NUCLEOTIDE SEQUENCE [LARGE SCALE GENOMIC DNA]</scope>
    <source>
        <strain evidence="8">CGMCC 1.18578</strain>
    </source>
</reference>
<keyword evidence="8" id="KW-1185">Reference proteome</keyword>
<dbReference type="InterPro" id="IPR013332">
    <property type="entry name" value="KPR_N"/>
</dbReference>
<dbReference type="InterPro" id="IPR051402">
    <property type="entry name" value="KPR-Related"/>
</dbReference>
<comment type="function">
    <text evidence="4">Catalyzes the NADPH-dependent reduction of ketopantoate into pantoic acid.</text>
</comment>
<feature type="domain" description="Ketopantoate reductase N-terminal" evidence="5">
    <location>
        <begin position="3"/>
        <end position="151"/>
    </location>
</feature>
<protein>
    <recommendedName>
        <fullName evidence="4">2-dehydropantoate 2-reductase</fullName>
        <ecNumber evidence="4">1.1.1.169</ecNumber>
    </recommendedName>
    <alternativeName>
        <fullName evidence="4">Ketopantoate reductase</fullName>
    </alternativeName>
</protein>
<dbReference type="RefSeq" id="WP_378113076.1">
    <property type="nucleotide sequence ID" value="NZ_JBHSNC010000051.1"/>
</dbReference>
<dbReference type="NCBIfam" id="TIGR00745">
    <property type="entry name" value="apbA_panE"/>
    <property type="match status" value="1"/>
</dbReference>
<dbReference type="PANTHER" id="PTHR21708:SF26">
    <property type="entry name" value="2-DEHYDROPANTOATE 2-REDUCTASE"/>
    <property type="match status" value="1"/>
</dbReference>
<comment type="caution">
    <text evidence="7">The sequence shown here is derived from an EMBL/GenBank/DDBJ whole genome shotgun (WGS) entry which is preliminary data.</text>
</comment>
<keyword evidence="2 4" id="KW-0521">NADP</keyword>
<dbReference type="SUPFAM" id="SSF51735">
    <property type="entry name" value="NAD(P)-binding Rossmann-fold domains"/>
    <property type="match status" value="1"/>
</dbReference>
<evidence type="ECO:0000256" key="1">
    <source>
        <dbReference type="ARBA" id="ARBA00007870"/>
    </source>
</evidence>
<dbReference type="Gene3D" id="3.40.50.720">
    <property type="entry name" value="NAD(P)-binding Rossmann-like Domain"/>
    <property type="match status" value="1"/>
</dbReference>
<organism evidence="7 8">
    <name type="scientific">Cohnella yongneupensis</name>
    <dbReference type="NCBI Taxonomy" id="425006"/>
    <lineage>
        <taxon>Bacteria</taxon>
        <taxon>Bacillati</taxon>
        <taxon>Bacillota</taxon>
        <taxon>Bacilli</taxon>
        <taxon>Bacillales</taxon>
        <taxon>Paenibacillaceae</taxon>
        <taxon>Cohnella</taxon>
    </lineage>
</organism>
<evidence type="ECO:0000259" key="5">
    <source>
        <dbReference type="Pfam" id="PF02558"/>
    </source>
</evidence>
<dbReference type="InterPro" id="IPR013752">
    <property type="entry name" value="KPA_reductase"/>
</dbReference>
<evidence type="ECO:0000256" key="2">
    <source>
        <dbReference type="ARBA" id="ARBA00022857"/>
    </source>
</evidence>
<dbReference type="Pfam" id="PF08546">
    <property type="entry name" value="ApbA_C"/>
    <property type="match status" value="1"/>
</dbReference>
<proteinExistence type="inferred from homology"/>
<keyword evidence="4" id="KW-0566">Pantothenate biosynthesis</keyword>
<evidence type="ECO:0000256" key="3">
    <source>
        <dbReference type="ARBA" id="ARBA00023002"/>
    </source>
</evidence>
<dbReference type="InterPro" id="IPR036291">
    <property type="entry name" value="NAD(P)-bd_dom_sf"/>
</dbReference>
<gene>
    <name evidence="7" type="ORF">ACFPQ4_17090</name>
</gene>
<sequence length="304" mass="33225">MKILIVGAGAVGGFIASRMLEDGLDVTLLVREGRRRQLLKDGLVVHSPLGEFTGHPKLLVAGEPSEPFDLVLIACKAYGLPEVLEQIKPYLHPDTALLPFLNGYKHMHDIAAAYPGQPLLGGVARIESTLDESGAIVHLRPYFSFVYGNFDNMTDEAYERIKLTLAATRVLAESPDIRRALWEKYSLISGLSGLTTLFQATVGEIRDAGIGMETFRRLFGEIADIIRASGGSIPSDMADNNAKIVEGLSHGSTSSMLRDLQSGTHTEAAHLHSYLLALARENDVSAPLLEIVYQRLAIYENRRS</sequence>
<dbReference type="Proteomes" id="UP001596108">
    <property type="component" value="Unassembled WGS sequence"/>
</dbReference>
<comment type="catalytic activity">
    <reaction evidence="4">
        <text>(R)-pantoate + NADP(+) = 2-dehydropantoate + NADPH + H(+)</text>
        <dbReference type="Rhea" id="RHEA:16233"/>
        <dbReference type="ChEBI" id="CHEBI:11561"/>
        <dbReference type="ChEBI" id="CHEBI:15378"/>
        <dbReference type="ChEBI" id="CHEBI:15980"/>
        <dbReference type="ChEBI" id="CHEBI:57783"/>
        <dbReference type="ChEBI" id="CHEBI:58349"/>
        <dbReference type="EC" id="1.1.1.169"/>
    </reaction>
</comment>
<evidence type="ECO:0000259" key="6">
    <source>
        <dbReference type="Pfam" id="PF08546"/>
    </source>
</evidence>
<evidence type="ECO:0000313" key="7">
    <source>
        <dbReference type="EMBL" id="MFC5531137.1"/>
    </source>
</evidence>
<name>A0ABW0R5K6_9BACL</name>
<dbReference type="EMBL" id="JBHSNC010000051">
    <property type="protein sequence ID" value="MFC5531137.1"/>
    <property type="molecule type" value="Genomic_DNA"/>
</dbReference>
<dbReference type="InterPro" id="IPR008927">
    <property type="entry name" value="6-PGluconate_DH-like_C_sf"/>
</dbReference>
<dbReference type="EC" id="1.1.1.169" evidence="4"/>
<dbReference type="InterPro" id="IPR013328">
    <property type="entry name" value="6PGD_dom2"/>
</dbReference>
<accession>A0ABW0R5K6</accession>
<dbReference type="PANTHER" id="PTHR21708">
    <property type="entry name" value="PROBABLE 2-DEHYDROPANTOATE 2-REDUCTASE"/>
    <property type="match status" value="1"/>
</dbReference>
<comment type="similarity">
    <text evidence="1 4">Belongs to the ketopantoate reductase family.</text>
</comment>
<evidence type="ECO:0000256" key="4">
    <source>
        <dbReference type="RuleBase" id="RU362068"/>
    </source>
</evidence>
<feature type="domain" description="Ketopantoate reductase C-terminal" evidence="6">
    <location>
        <begin position="176"/>
        <end position="298"/>
    </location>
</feature>
<dbReference type="SUPFAM" id="SSF48179">
    <property type="entry name" value="6-phosphogluconate dehydrogenase C-terminal domain-like"/>
    <property type="match status" value="1"/>
</dbReference>
<dbReference type="InterPro" id="IPR003710">
    <property type="entry name" value="ApbA"/>
</dbReference>
<evidence type="ECO:0000313" key="8">
    <source>
        <dbReference type="Proteomes" id="UP001596108"/>
    </source>
</evidence>
<keyword evidence="3 4" id="KW-0560">Oxidoreductase</keyword>